<evidence type="ECO:0000313" key="3">
    <source>
        <dbReference type="Proteomes" id="UP001222027"/>
    </source>
</evidence>
<dbReference type="AlphaFoldDB" id="A0AAV8RZP2"/>
<sequence length="118" mass="13470">MDGIGDMVSVKAVFPWAWRVNVAEEEEEATKQCVLERQSIERMRGDLCPVPNKSQSHEVTTRKESREKVTTVDDHASLLSSDNHRRPAQPREVDRNRKVFDAMPHRNVVSWNAATIAC</sequence>
<gene>
    <name evidence="2" type="ORF">OPV22_003106</name>
</gene>
<proteinExistence type="predicted"/>
<comment type="caution">
    <text evidence="2">The sequence shown here is derived from an EMBL/GenBank/DDBJ whole genome shotgun (WGS) entry which is preliminary data.</text>
</comment>
<reference evidence="2 3" key="1">
    <citation type="submission" date="2022-12" db="EMBL/GenBank/DDBJ databases">
        <title>Chromosome-scale assembly of the Ensete ventricosum genome.</title>
        <authorList>
            <person name="Dussert Y."/>
            <person name="Stocks J."/>
            <person name="Wendawek A."/>
            <person name="Woldeyes F."/>
            <person name="Nichols R.A."/>
            <person name="Borrell J.S."/>
        </authorList>
    </citation>
    <scope>NUCLEOTIDE SEQUENCE [LARGE SCALE GENOMIC DNA]</scope>
    <source>
        <strain evidence="3">cv. Maze</strain>
        <tissue evidence="2">Seeds</tissue>
    </source>
</reference>
<evidence type="ECO:0000256" key="1">
    <source>
        <dbReference type="SAM" id="MobiDB-lite"/>
    </source>
</evidence>
<keyword evidence="3" id="KW-1185">Reference proteome</keyword>
<evidence type="ECO:0000313" key="2">
    <source>
        <dbReference type="EMBL" id="KAJ8512672.1"/>
    </source>
</evidence>
<dbReference type="Proteomes" id="UP001222027">
    <property type="component" value="Unassembled WGS sequence"/>
</dbReference>
<organism evidence="2 3">
    <name type="scientific">Ensete ventricosum</name>
    <name type="common">Abyssinian banana</name>
    <name type="synonym">Musa ensete</name>
    <dbReference type="NCBI Taxonomy" id="4639"/>
    <lineage>
        <taxon>Eukaryota</taxon>
        <taxon>Viridiplantae</taxon>
        <taxon>Streptophyta</taxon>
        <taxon>Embryophyta</taxon>
        <taxon>Tracheophyta</taxon>
        <taxon>Spermatophyta</taxon>
        <taxon>Magnoliopsida</taxon>
        <taxon>Liliopsida</taxon>
        <taxon>Zingiberales</taxon>
        <taxon>Musaceae</taxon>
        <taxon>Ensete</taxon>
    </lineage>
</organism>
<protein>
    <submittedName>
        <fullName evidence="2">Uncharacterized protein</fullName>
    </submittedName>
</protein>
<feature type="region of interest" description="Disordered" evidence="1">
    <location>
        <begin position="45"/>
        <end position="94"/>
    </location>
</feature>
<feature type="compositionally biased region" description="Basic and acidic residues" evidence="1">
    <location>
        <begin position="55"/>
        <end position="94"/>
    </location>
</feature>
<name>A0AAV8RZP2_ENSVE</name>
<accession>A0AAV8RZP2</accession>
<dbReference type="EMBL" id="JAQQAF010000001">
    <property type="protein sequence ID" value="KAJ8512672.1"/>
    <property type="molecule type" value="Genomic_DNA"/>
</dbReference>